<evidence type="ECO:0000313" key="9">
    <source>
        <dbReference type="EMBL" id="RKI94250.1"/>
    </source>
</evidence>
<keyword evidence="10" id="KW-1185">Reference proteome</keyword>
<evidence type="ECO:0000256" key="7">
    <source>
        <dbReference type="SAM" id="Phobius"/>
    </source>
</evidence>
<feature type="transmembrane region" description="Helical" evidence="7">
    <location>
        <begin position="661"/>
        <end position="679"/>
    </location>
</feature>
<dbReference type="PANTHER" id="PTHR30572">
    <property type="entry name" value="MEMBRANE COMPONENT OF TRANSPORTER-RELATED"/>
    <property type="match status" value="1"/>
</dbReference>
<feature type="transmembrane region" description="Helical" evidence="7">
    <location>
        <begin position="714"/>
        <end position="732"/>
    </location>
</feature>
<feature type="transmembrane region" description="Helical" evidence="7">
    <location>
        <begin position="253"/>
        <end position="275"/>
    </location>
</feature>
<gene>
    <name evidence="9" type="ORF">D7V94_01475</name>
</gene>
<name>A0A3A9ART4_9FIRM</name>
<evidence type="ECO:0000256" key="3">
    <source>
        <dbReference type="ARBA" id="ARBA00022692"/>
    </source>
</evidence>
<evidence type="ECO:0000256" key="5">
    <source>
        <dbReference type="ARBA" id="ARBA00023136"/>
    </source>
</evidence>
<evidence type="ECO:0000256" key="4">
    <source>
        <dbReference type="ARBA" id="ARBA00022989"/>
    </source>
</evidence>
<feature type="transmembrane region" description="Helical" evidence="7">
    <location>
        <begin position="752"/>
        <end position="774"/>
    </location>
</feature>
<keyword evidence="5 7" id="KW-0472">Membrane</keyword>
<feature type="transmembrane region" description="Helical" evidence="7">
    <location>
        <begin position="336"/>
        <end position="354"/>
    </location>
</feature>
<dbReference type="EMBL" id="RAYQ01000001">
    <property type="protein sequence ID" value="RKI94250.1"/>
    <property type="molecule type" value="Genomic_DNA"/>
</dbReference>
<dbReference type="InterPro" id="IPR050250">
    <property type="entry name" value="Macrolide_Exporter_MacB"/>
</dbReference>
<dbReference type="RefSeq" id="WP_120466068.1">
    <property type="nucleotide sequence ID" value="NZ_RAYQ01000001.1"/>
</dbReference>
<evidence type="ECO:0000259" key="8">
    <source>
        <dbReference type="Pfam" id="PF02687"/>
    </source>
</evidence>
<organism evidence="9 10">
    <name type="scientific">Parablautia intestinalis</name>
    <dbReference type="NCBI Taxonomy" id="2320100"/>
    <lineage>
        <taxon>Bacteria</taxon>
        <taxon>Bacillati</taxon>
        <taxon>Bacillota</taxon>
        <taxon>Clostridia</taxon>
        <taxon>Lachnospirales</taxon>
        <taxon>Lachnospiraceae</taxon>
        <taxon>Parablautia</taxon>
    </lineage>
</organism>
<dbReference type="GO" id="GO:0005886">
    <property type="term" value="C:plasma membrane"/>
    <property type="evidence" value="ECO:0007669"/>
    <property type="project" value="UniProtKB-SubCell"/>
</dbReference>
<protein>
    <submittedName>
        <fullName evidence="9">FtsX-like permease family protein</fullName>
    </submittedName>
</protein>
<dbReference type="Proteomes" id="UP000280696">
    <property type="component" value="Unassembled WGS sequence"/>
</dbReference>
<feature type="domain" description="ABC3 transporter permease C-terminal" evidence="8">
    <location>
        <begin position="662"/>
        <end position="781"/>
    </location>
</feature>
<dbReference type="OrthoDB" id="9793166at2"/>
<feature type="domain" description="ABC3 transporter permease C-terminal" evidence="8">
    <location>
        <begin position="259"/>
        <end position="370"/>
    </location>
</feature>
<evidence type="ECO:0000313" key="10">
    <source>
        <dbReference type="Proteomes" id="UP000280696"/>
    </source>
</evidence>
<dbReference type="GO" id="GO:0022857">
    <property type="term" value="F:transmembrane transporter activity"/>
    <property type="evidence" value="ECO:0007669"/>
    <property type="project" value="TreeGrafter"/>
</dbReference>
<feature type="transmembrane region" description="Helical" evidence="7">
    <location>
        <begin position="410"/>
        <end position="431"/>
    </location>
</feature>
<comment type="similarity">
    <text evidence="6">Belongs to the ABC-4 integral membrane protein family.</text>
</comment>
<comment type="subcellular location">
    <subcellularLocation>
        <location evidence="1">Cell membrane</location>
        <topology evidence="1">Multi-pass membrane protein</topology>
    </subcellularLocation>
</comment>
<dbReference type="InterPro" id="IPR003838">
    <property type="entry name" value="ABC3_permease_C"/>
</dbReference>
<keyword evidence="2" id="KW-1003">Cell membrane</keyword>
<dbReference type="Pfam" id="PF02687">
    <property type="entry name" value="FtsX"/>
    <property type="match status" value="2"/>
</dbReference>
<feature type="transmembrane region" description="Helical" evidence="7">
    <location>
        <begin position="310"/>
        <end position="330"/>
    </location>
</feature>
<evidence type="ECO:0000256" key="2">
    <source>
        <dbReference type="ARBA" id="ARBA00022475"/>
    </source>
</evidence>
<feature type="transmembrane region" description="Helical" evidence="7">
    <location>
        <begin position="30"/>
        <end position="53"/>
    </location>
</feature>
<evidence type="ECO:0000256" key="1">
    <source>
        <dbReference type="ARBA" id="ARBA00004651"/>
    </source>
</evidence>
<keyword evidence="4 7" id="KW-1133">Transmembrane helix</keyword>
<evidence type="ECO:0000256" key="6">
    <source>
        <dbReference type="ARBA" id="ARBA00038076"/>
    </source>
</evidence>
<comment type="caution">
    <text evidence="9">The sequence shown here is derived from an EMBL/GenBank/DDBJ whole genome shotgun (WGS) entry which is preliminary data.</text>
</comment>
<keyword evidence="3 7" id="KW-0812">Transmembrane</keyword>
<dbReference type="AlphaFoldDB" id="A0A3A9ART4"/>
<dbReference type="PANTHER" id="PTHR30572:SF4">
    <property type="entry name" value="ABC TRANSPORTER PERMEASE YTRF"/>
    <property type="match status" value="1"/>
</dbReference>
<proteinExistence type="inferred from homology"/>
<accession>A0A3A9ART4</accession>
<reference evidence="9 10" key="1">
    <citation type="submission" date="2018-09" db="EMBL/GenBank/DDBJ databases">
        <title>Murine metabolic-syndrome-specific gut microbial biobank.</title>
        <authorList>
            <person name="Liu C."/>
        </authorList>
    </citation>
    <scope>NUCLEOTIDE SEQUENCE [LARGE SCALE GENOMIC DNA]</scope>
    <source>
        <strain evidence="9 10">0.1xD8-82</strain>
    </source>
</reference>
<sequence length="788" mass="85743">MTWPFENDTGAIVKKLAKRSLASEKRRNRMVVIAVALAAFLVCLSAVISVSIAQIQRNQVADTYEAVFTGVEADHVAALKDLPELARVGEYYLLGQEHSGQGYNASYVYCDSDMVYIARSQMELVKGELPAKANEVAVSEYFLSAYGLGARIGETVRLDTESFHGSYIVTGILSNAGEKEANLCAIAVSKAALTQWAGFDPAGYRAYVHFKNDRQFDQETMAARCREIAAQFGSAHVGMNSNYFASNSKSIDFVTVFGIAALVLAGGYVVIQSIFRISVNDKIQSYGQLRTIGATPRQIRRIVKKESGRLGGIGILMGVLLGVGGGLLLFPKGFHGGYYGVAVLLTVMVCWFMVSISVHRPVKIAANISPLEAMRFSAGQEKVHNRKKHRKLSPISMGFANFGRDRKKSVSIAVSLSLGGILLLVVSSMVLTRSPEQAARLFFPDGDIKIYLSSEQPEEEIMAAGNPLNEELRQEILSVDGVTDVLATRRSLHGKFRTSESAEAGMCDMLTDANCMDVEAALVSGAMPADTHSVLLSTGYQKHHADMDVGAAMELTLGQKTVTVTISGLFDASKAANGHGALAMDSAALFAPEELFHEIHPEIGSFDYSWSIVNDPGKAEFVESRLKELVSGRSNLGMDTIDAHIEYEKMQSSIIFGSLQALSWLIFLFGVVNLINTTLSNQMSRKRENSILRSVGLTGKQLCRMSVTEGMCHALFAALTVVILGLPISMAVCAEVSKKSFAGAVVPYQFPFLQMGLFLLVLFGMEVVLSVWMVRRQKKQSLVEQMRA</sequence>